<protein>
    <submittedName>
        <fullName evidence="1">Uncharacterized protein</fullName>
    </submittedName>
</protein>
<sequence>QIFIDDVSGDSNTNIVLICANLAQIFPDGISGGITTKLAQIFSNGVGGGLPLT</sequence>
<comment type="caution">
    <text evidence="1">The sequence shown here is derived from an EMBL/GenBank/DDBJ whole genome shotgun (WGS) entry which is preliminary data.</text>
</comment>
<dbReference type="AlphaFoldDB" id="A0A820AKE7"/>
<dbReference type="Proteomes" id="UP000663823">
    <property type="component" value="Unassembled WGS sequence"/>
</dbReference>
<evidence type="ECO:0000313" key="2">
    <source>
        <dbReference type="Proteomes" id="UP000663823"/>
    </source>
</evidence>
<gene>
    <name evidence="1" type="ORF">OTI717_LOCUS38081</name>
</gene>
<feature type="non-terminal residue" evidence="1">
    <location>
        <position position="1"/>
    </location>
</feature>
<evidence type="ECO:0000313" key="1">
    <source>
        <dbReference type="EMBL" id="CAF4189648.1"/>
    </source>
</evidence>
<proteinExistence type="predicted"/>
<reference evidence="1" key="1">
    <citation type="submission" date="2021-02" db="EMBL/GenBank/DDBJ databases">
        <authorList>
            <person name="Nowell W R."/>
        </authorList>
    </citation>
    <scope>NUCLEOTIDE SEQUENCE</scope>
</reference>
<organism evidence="1 2">
    <name type="scientific">Rotaria sordida</name>
    <dbReference type="NCBI Taxonomy" id="392033"/>
    <lineage>
        <taxon>Eukaryota</taxon>
        <taxon>Metazoa</taxon>
        <taxon>Spiralia</taxon>
        <taxon>Gnathifera</taxon>
        <taxon>Rotifera</taxon>
        <taxon>Eurotatoria</taxon>
        <taxon>Bdelloidea</taxon>
        <taxon>Philodinida</taxon>
        <taxon>Philodinidae</taxon>
        <taxon>Rotaria</taxon>
    </lineage>
</organism>
<name>A0A820AKE7_9BILA</name>
<dbReference type="EMBL" id="CAJOAX010019639">
    <property type="protein sequence ID" value="CAF4189648.1"/>
    <property type="molecule type" value="Genomic_DNA"/>
</dbReference>
<accession>A0A820AKE7</accession>